<proteinExistence type="predicted"/>
<reference evidence="1" key="1">
    <citation type="submission" date="2023-08" db="EMBL/GenBank/DDBJ databases">
        <title>Complete genome sequence of Shewanella oncorhynchi Z-P2, a siderophore putrebactin-producing bacterium.</title>
        <authorList>
            <person name="Zhang Y."/>
        </authorList>
    </citation>
    <scope>NUCLEOTIDE SEQUENCE</scope>
    <source>
        <strain evidence="1">Z-P2</strain>
    </source>
</reference>
<evidence type="ECO:0000313" key="1">
    <source>
        <dbReference type="EMBL" id="WMB75068.1"/>
    </source>
</evidence>
<protein>
    <submittedName>
        <fullName evidence="1">Uncharacterized protein</fullName>
    </submittedName>
</protein>
<dbReference type="EMBL" id="CP132914">
    <property type="protein sequence ID" value="WMB75068.1"/>
    <property type="molecule type" value="Genomic_DNA"/>
</dbReference>
<sequence>MSDPQKIWEEYYARIKSRKIDEAIQLWNDVKRSGANDETVFAMDFSHFCDVPSKLNDLAEQLSENYEIELGDVDEKGYQTLIGTTRPYGNELSETDFINWVEFMCDVAQSYSCVFSEFSLESPELGLVWSNTEFESEKYS</sequence>
<name>A0AA50Q8E2_9GAMM</name>
<dbReference type="AlphaFoldDB" id="A0AA50Q8E2"/>
<dbReference type="Proteomes" id="UP001236800">
    <property type="component" value="Chromosome"/>
</dbReference>
<organism evidence="1">
    <name type="scientific">Shewanella oncorhynchi</name>
    <dbReference type="NCBI Taxonomy" id="2726434"/>
    <lineage>
        <taxon>Bacteria</taxon>
        <taxon>Pseudomonadati</taxon>
        <taxon>Pseudomonadota</taxon>
        <taxon>Gammaproteobacteria</taxon>
        <taxon>Alteromonadales</taxon>
        <taxon>Shewanellaceae</taxon>
        <taxon>Shewanella</taxon>
    </lineage>
</organism>
<accession>A0AA50Q8E2</accession>
<dbReference type="RefSeq" id="WP_306685333.1">
    <property type="nucleotide sequence ID" value="NZ_CP132914.1"/>
</dbReference>
<gene>
    <name evidence="1" type="ORF">RA178_10840</name>
</gene>
<dbReference type="GeneID" id="301339685"/>
<dbReference type="KEGG" id="sog:RA178_10840"/>